<evidence type="ECO:0000313" key="2">
    <source>
        <dbReference type="Proteomes" id="UP000579153"/>
    </source>
</evidence>
<gene>
    <name evidence="1" type="ORF">HD596_000873</name>
</gene>
<reference evidence="1 2" key="1">
    <citation type="submission" date="2020-08" db="EMBL/GenBank/DDBJ databases">
        <title>Sequencing the genomes of 1000 actinobacteria strains.</title>
        <authorList>
            <person name="Klenk H.-P."/>
        </authorList>
    </citation>
    <scope>NUCLEOTIDE SEQUENCE [LARGE SCALE GENOMIC DNA]</scope>
    <source>
        <strain evidence="1 2">DSM 45507</strain>
    </source>
</reference>
<comment type="caution">
    <text evidence="1">The sequence shown here is derived from an EMBL/GenBank/DDBJ whole genome shotgun (WGS) entry which is preliminary data.</text>
</comment>
<accession>A0A7W9L827</accession>
<name>A0A7W9L827_9ACTN</name>
<sequence length="69" mass="7847">MSNIKVMLVGGPNHLPADQRIVTLAKFCEKIKLPFGSGYEHFLHKGERTHVDGQEMPAYHWIMRTAIAE</sequence>
<evidence type="ECO:0000313" key="1">
    <source>
        <dbReference type="EMBL" id="MBB5774117.1"/>
    </source>
</evidence>
<dbReference type="Proteomes" id="UP000579153">
    <property type="component" value="Unassembled WGS sequence"/>
</dbReference>
<dbReference type="RefSeq" id="WP_185067977.1">
    <property type="nucleotide sequence ID" value="NZ_JACHMB010000001.1"/>
</dbReference>
<dbReference type="Pfam" id="PF19450">
    <property type="entry name" value="DUF5988"/>
    <property type="match status" value="1"/>
</dbReference>
<keyword evidence="2" id="KW-1185">Reference proteome</keyword>
<protein>
    <submittedName>
        <fullName evidence="1">Uncharacterized protein</fullName>
    </submittedName>
</protein>
<dbReference type="InterPro" id="IPR046030">
    <property type="entry name" value="DUF5988"/>
</dbReference>
<organism evidence="1 2">
    <name type="scientific">Nonomuraea jabiensis</name>
    <dbReference type="NCBI Taxonomy" id="882448"/>
    <lineage>
        <taxon>Bacteria</taxon>
        <taxon>Bacillati</taxon>
        <taxon>Actinomycetota</taxon>
        <taxon>Actinomycetes</taxon>
        <taxon>Streptosporangiales</taxon>
        <taxon>Streptosporangiaceae</taxon>
        <taxon>Nonomuraea</taxon>
    </lineage>
</organism>
<proteinExistence type="predicted"/>
<dbReference type="AlphaFoldDB" id="A0A7W9L827"/>
<dbReference type="EMBL" id="JACHMB010000001">
    <property type="protein sequence ID" value="MBB5774117.1"/>
    <property type="molecule type" value="Genomic_DNA"/>
</dbReference>